<comment type="pathway">
    <text evidence="1">Protein modification; protein glycosylation.</text>
</comment>
<dbReference type="InterPro" id="IPR029489">
    <property type="entry name" value="OGT/SEC/SPY_C"/>
</dbReference>
<dbReference type="Gene3D" id="1.25.40.10">
    <property type="entry name" value="Tetratricopeptide repeat domain"/>
    <property type="match status" value="2"/>
</dbReference>
<feature type="domain" description="O-GlcNAc transferase C-terminal" evidence="9">
    <location>
        <begin position="415"/>
        <end position="603"/>
    </location>
</feature>
<evidence type="ECO:0000256" key="5">
    <source>
        <dbReference type="ARBA" id="ARBA00022679"/>
    </source>
</evidence>
<sequence>MNLGVVLADEDRLEEALAALRLAARLRPNDPLALSNLGTVLHRSGDWEASAQAYRHALAIRPELPNLHYNLGNAYLDAAIQGDLSLLNHAVHEYTECLSADAAYPGALNNLGNALKEQDRFLPAVRAWTGALRLEGGMQADVVANLVHLRLFLCDWGSWDRRHARLAALLREQLARPGANKTVSCQPFHALLYPPFPPELALDVARSFAAAATASVRHFAPLQLDAGVWRVKARGRLRVGYLSHDLGDHPTGHLLAAVPGLHAAGGQVDPFLFSLGPSHDLPASTPYLARLAASVPPGRLYHVAHMPFHEAASTINQHHLHVLIDLDVWMKGRRPEILAMRPAAMQVVYLGFPGSSGAAYMDFMVSDRVVTPPEASKWYSESFIMLPGSYQVNDCARAFANARADAADSDRLREAMRRDEGLPDRDLLIGNFNQLYKIDPSMLDSWARVLRLSRTSRRRVRLWLLRFPAEAAARLVKEAAARGLGEGDVVWSARLGKDDHMRRAGLADLFADNLHVNAHTTATEALWMGVPLVTSPGRALAARVAASLLLALGVPALVARTRPEYEELLHALAINPTRRAHARNAVEVGRDAQGGLFDTASWARRYESALRMAWDASVAREDCCGVNVIDGGAAGLLRRVRRWSGHVIAAG</sequence>
<evidence type="ECO:0000256" key="2">
    <source>
        <dbReference type="ARBA" id="ARBA00005386"/>
    </source>
</evidence>
<gene>
    <name evidence="10" type="ORF">CCUR1050_LOCUS12658</name>
</gene>
<evidence type="ECO:0000259" key="9">
    <source>
        <dbReference type="Pfam" id="PF13844"/>
    </source>
</evidence>
<dbReference type="InterPro" id="IPR011990">
    <property type="entry name" value="TPR-like_helical_dom_sf"/>
</dbReference>
<feature type="domain" description="O-GlcNAc transferase C-terminal" evidence="9">
    <location>
        <begin position="153"/>
        <end position="403"/>
    </location>
</feature>
<dbReference type="EC" id="2.4.1.255" evidence="3"/>
<dbReference type="AlphaFoldDB" id="A0A7S0M987"/>
<evidence type="ECO:0000256" key="3">
    <source>
        <dbReference type="ARBA" id="ARBA00011970"/>
    </source>
</evidence>
<dbReference type="SUPFAM" id="SSF48452">
    <property type="entry name" value="TPR-like"/>
    <property type="match status" value="1"/>
</dbReference>
<evidence type="ECO:0000313" key="10">
    <source>
        <dbReference type="EMBL" id="CAD8634977.1"/>
    </source>
</evidence>
<comment type="similarity">
    <text evidence="2">Belongs to the glycosyltransferase 41 family. O-GlcNAc transferase subfamily.</text>
</comment>
<keyword evidence="7 8" id="KW-0802">TPR repeat</keyword>
<dbReference type="EMBL" id="HBEZ01022883">
    <property type="protein sequence ID" value="CAD8634977.1"/>
    <property type="molecule type" value="Transcribed_RNA"/>
</dbReference>
<reference evidence="10" key="1">
    <citation type="submission" date="2021-01" db="EMBL/GenBank/DDBJ databases">
        <authorList>
            <person name="Corre E."/>
            <person name="Pelletier E."/>
            <person name="Niang G."/>
            <person name="Scheremetjew M."/>
            <person name="Finn R."/>
            <person name="Kale V."/>
            <person name="Holt S."/>
            <person name="Cochrane G."/>
            <person name="Meng A."/>
            <person name="Brown T."/>
            <person name="Cohen L."/>
        </authorList>
    </citation>
    <scope>NUCLEOTIDE SEQUENCE</scope>
    <source>
        <strain evidence="10">CCAP979/52</strain>
    </source>
</reference>
<dbReference type="InterPro" id="IPR019734">
    <property type="entry name" value="TPR_rpt"/>
</dbReference>
<protein>
    <recommendedName>
        <fullName evidence="3">protein O-GlcNAc transferase</fullName>
        <ecNumber evidence="3">2.4.1.255</ecNumber>
    </recommendedName>
</protein>
<keyword evidence="5" id="KW-0808">Transferase</keyword>
<keyword evidence="4" id="KW-0328">Glycosyltransferase</keyword>
<dbReference type="GO" id="GO:0097363">
    <property type="term" value="F:protein O-acetylglucosaminyltransferase activity"/>
    <property type="evidence" value="ECO:0007669"/>
    <property type="project" value="UniProtKB-EC"/>
</dbReference>
<evidence type="ECO:0000256" key="8">
    <source>
        <dbReference type="PROSITE-ProRule" id="PRU00339"/>
    </source>
</evidence>
<dbReference type="SMART" id="SM00028">
    <property type="entry name" value="TPR"/>
    <property type="match status" value="3"/>
</dbReference>
<dbReference type="Pfam" id="PF13844">
    <property type="entry name" value="Glyco_transf_41"/>
    <property type="match status" value="2"/>
</dbReference>
<organism evidence="10">
    <name type="scientific">Cryptomonas curvata</name>
    <dbReference type="NCBI Taxonomy" id="233186"/>
    <lineage>
        <taxon>Eukaryota</taxon>
        <taxon>Cryptophyceae</taxon>
        <taxon>Cryptomonadales</taxon>
        <taxon>Cryptomonadaceae</taxon>
        <taxon>Cryptomonas</taxon>
    </lineage>
</organism>
<evidence type="ECO:0000256" key="1">
    <source>
        <dbReference type="ARBA" id="ARBA00004922"/>
    </source>
</evidence>
<feature type="repeat" description="TPR" evidence="8">
    <location>
        <begin position="31"/>
        <end position="64"/>
    </location>
</feature>
<dbReference type="PANTHER" id="PTHR44998:SF1">
    <property type="entry name" value="UDP-N-ACETYLGLUCOSAMINE--PEPTIDE N-ACETYLGLUCOSAMINYLTRANSFERASE 110 KDA SUBUNIT"/>
    <property type="match status" value="1"/>
</dbReference>
<evidence type="ECO:0000256" key="6">
    <source>
        <dbReference type="ARBA" id="ARBA00022737"/>
    </source>
</evidence>
<dbReference type="PANTHER" id="PTHR44998">
    <property type="match status" value="1"/>
</dbReference>
<proteinExistence type="inferred from homology"/>
<dbReference type="Gene3D" id="3.40.50.11380">
    <property type="match status" value="1"/>
</dbReference>
<dbReference type="Pfam" id="PF13414">
    <property type="entry name" value="TPR_11"/>
    <property type="match status" value="1"/>
</dbReference>
<evidence type="ECO:0000256" key="4">
    <source>
        <dbReference type="ARBA" id="ARBA00022676"/>
    </source>
</evidence>
<keyword evidence="6" id="KW-0677">Repeat</keyword>
<dbReference type="PROSITE" id="PS50005">
    <property type="entry name" value="TPR"/>
    <property type="match status" value="1"/>
</dbReference>
<name>A0A7S0M987_9CRYP</name>
<accession>A0A7S0M987</accession>
<evidence type="ECO:0000256" key="7">
    <source>
        <dbReference type="ARBA" id="ARBA00022803"/>
    </source>
</evidence>
<dbReference type="Gene3D" id="3.40.50.2000">
    <property type="entry name" value="Glycogen Phosphorylase B"/>
    <property type="match status" value="1"/>
</dbReference>